<dbReference type="AlphaFoldDB" id="A0A1L8CRR3"/>
<name>A0A1L8CRR3_9THEO</name>
<comment type="caution">
    <text evidence="1">The sequence shown here is derived from an EMBL/GenBank/DDBJ whole genome shotgun (WGS) entry which is preliminary data.</text>
</comment>
<accession>A0A1L8CRR3</accession>
<protein>
    <recommendedName>
        <fullName evidence="3">Phage tail assembly protein</fullName>
    </recommendedName>
</protein>
<sequence>MGKIIFSKPCVFEGKEYTEIILDFESLTGHDLINASNQARALGDNSPVLELSKTYLAVIAAKAGKVPVDMILALPAKDFTNVTLSVQNFLLEQI</sequence>
<reference evidence="2" key="1">
    <citation type="submission" date="2016-12" db="EMBL/GenBank/DDBJ databases">
        <title>Draft Genome Sequences od Carboxydothermus pertinax and islandicus, Hydrogenogenic Carboxydotrophic Bacteria.</title>
        <authorList>
            <person name="Fukuyama Y."/>
            <person name="Ohmae K."/>
            <person name="Yoneda Y."/>
            <person name="Yoshida T."/>
            <person name="Sako Y."/>
        </authorList>
    </citation>
    <scope>NUCLEOTIDE SEQUENCE [LARGE SCALE GENOMIC DNA]</scope>
    <source>
        <strain evidence="2">Ug1</strain>
    </source>
</reference>
<evidence type="ECO:0000313" key="2">
    <source>
        <dbReference type="Proteomes" id="UP000187485"/>
    </source>
</evidence>
<gene>
    <name evidence="1" type="ORF">cpu_01220</name>
</gene>
<proteinExistence type="predicted"/>
<dbReference type="Pfam" id="PF10109">
    <property type="entry name" value="Phage_TAC_7"/>
    <property type="match status" value="1"/>
</dbReference>
<evidence type="ECO:0008006" key="3">
    <source>
        <dbReference type="Google" id="ProtNLM"/>
    </source>
</evidence>
<keyword evidence="2" id="KW-1185">Reference proteome</keyword>
<evidence type="ECO:0000313" key="1">
    <source>
        <dbReference type="EMBL" id="GAV21612.1"/>
    </source>
</evidence>
<dbReference type="OrthoDB" id="1935314at2"/>
<dbReference type="STRING" id="870242.cpu_01220"/>
<organism evidence="1 2">
    <name type="scientific">Carboxydothermus pertinax</name>
    <dbReference type="NCBI Taxonomy" id="870242"/>
    <lineage>
        <taxon>Bacteria</taxon>
        <taxon>Bacillati</taxon>
        <taxon>Bacillota</taxon>
        <taxon>Clostridia</taxon>
        <taxon>Thermoanaerobacterales</taxon>
        <taxon>Thermoanaerobacteraceae</taxon>
        <taxon>Carboxydothermus</taxon>
    </lineage>
</organism>
<dbReference type="Proteomes" id="UP000187485">
    <property type="component" value="Unassembled WGS sequence"/>
</dbReference>
<dbReference type="RefSeq" id="WP_075858063.1">
    <property type="nucleotide sequence ID" value="NZ_BDJK01000003.1"/>
</dbReference>
<dbReference type="InterPro" id="IPR019289">
    <property type="entry name" value="Phage_tail_E/E"/>
</dbReference>
<dbReference type="EMBL" id="BDJK01000003">
    <property type="protein sequence ID" value="GAV21612.1"/>
    <property type="molecule type" value="Genomic_DNA"/>
</dbReference>